<dbReference type="Gene3D" id="2.160.20.10">
    <property type="entry name" value="Single-stranded right-handed beta-helix, Pectin lyase-like"/>
    <property type="match status" value="1"/>
</dbReference>
<gene>
    <name evidence="4" type="ORF">SAMN04487906_3182</name>
</gene>
<evidence type="ECO:0000313" key="5">
    <source>
        <dbReference type="Proteomes" id="UP000183209"/>
    </source>
</evidence>
<evidence type="ECO:0000313" key="4">
    <source>
        <dbReference type="EMBL" id="SFT14247.1"/>
    </source>
</evidence>
<sequence length="568" mass="62175">MMFLFLFVSLIYSCNKDELKLDTAVEDDITVVTVYYEKGNDKGAIIYTGNGEKKVFRNGKKFQTTEEVAPDPIEDVTEDLEADNVEVIPDTEWDDETAITETTPEETNPDETTPETNPGDVGGELKAFPTAYGGGAYVTGGRGGNVYHVTNLNDSGTGSLRWALAQARPATIVFDVAGTINLTSLLTISGNDLTIAGQTAPEGGITITSSNQSRFKMQKCNNIIIRYIRVRPFESGADAFELYSSSGVGSNIIFDHMSVSYGGDECFSIRGNETKNITIQRSLIAEGKTGSLFGDTDSEHYSYDNSFLNNLFWNISHRTPNVASDGRVDVINNVVQNWQYRLTFADGDVKLNHMNNYYAMGKRTNFGGGSQIQLNAVNSSRNAQIYTAGNIADKGMFTDPNADNKALWVEFESGQQTKYAPASEFVDTQYPLIGAPLPVKSAEEAYRDVITNVGANASLNANGTVTYHTDVNDSDYLKVMAAGEGAYEDYKMYSDVRSWFGEQRYANFIGSVSSTPVSSRPSDYDSDNDGMADAWEVAKFGDLSRDGKGDLDGDGYTDLEEFLNLVDL</sequence>
<evidence type="ECO:0000256" key="1">
    <source>
        <dbReference type="ARBA" id="ARBA00022723"/>
    </source>
</evidence>
<dbReference type="EMBL" id="FPAG01000010">
    <property type="protein sequence ID" value="SFT14247.1"/>
    <property type="molecule type" value="Genomic_DNA"/>
</dbReference>
<dbReference type="AlphaFoldDB" id="A0A1I6VKQ4"/>
<name>A0A1I6VKQ4_9FLAO</name>
<dbReference type="PANTHER" id="PTHR42970">
    <property type="entry name" value="PECTATE LYASE C-RELATED"/>
    <property type="match status" value="1"/>
</dbReference>
<organism evidence="4 5">
    <name type="scientific">Zhouia amylolytica</name>
    <dbReference type="NCBI Taxonomy" id="376730"/>
    <lineage>
        <taxon>Bacteria</taxon>
        <taxon>Pseudomonadati</taxon>
        <taxon>Bacteroidota</taxon>
        <taxon>Flavobacteriia</taxon>
        <taxon>Flavobacteriales</taxon>
        <taxon>Flavobacteriaceae</taxon>
        <taxon>Zhouia</taxon>
    </lineage>
</organism>
<keyword evidence="1" id="KW-0479">Metal-binding</keyword>
<evidence type="ECO:0000256" key="3">
    <source>
        <dbReference type="SAM" id="MobiDB-lite"/>
    </source>
</evidence>
<dbReference type="PANTHER" id="PTHR42970:SF1">
    <property type="entry name" value="PECTATE LYASE C-RELATED"/>
    <property type="match status" value="1"/>
</dbReference>
<evidence type="ECO:0000256" key="2">
    <source>
        <dbReference type="ARBA" id="ARBA00023180"/>
    </source>
</evidence>
<proteinExistence type="predicted"/>
<dbReference type="Proteomes" id="UP000183209">
    <property type="component" value="Unassembled WGS sequence"/>
</dbReference>
<dbReference type="SUPFAM" id="SSF51126">
    <property type="entry name" value="Pectin lyase-like"/>
    <property type="match status" value="1"/>
</dbReference>
<dbReference type="InterPro" id="IPR052063">
    <property type="entry name" value="Polysaccharide_Lyase_1"/>
</dbReference>
<protein>
    <recommendedName>
        <fullName evidence="6">Pectate lyase</fullName>
    </recommendedName>
</protein>
<reference evidence="4 5" key="1">
    <citation type="submission" date="2016-10" db="EMBL/GenBank/DDBJ databases">
        <authorList>
            <person name="de Groot N.N."/>
        </authorList>
    </citation>
    <scope>NUCLEOTIDE SEQUENCE [LARGE SCALE GENOMIC DNA]</scope>
    <source>
        <strain evidence="4 5">CGMCC 1.6114</strain>
    </source>
</reference>
<keyword evidence="2" id="KW-0325">Glycoprotein</keyword>
<feature type="region of interest" description="Disordered" evidence="3">
    <location>
        <begin position="94"/>
        <end position="122"/>
    </location>
</feature>
<dbReference type="GO" id="GO:0046872">
    <property type="term" value="F:metal ion binding"/>
    <property type="evidence" value="ECO:0007669"/>
    <property type="project" value="UniProtKB-KW"/>
</dbReference>
<dbReference type="InterPro" id="IPR011050">
    <property type="entry name" value="Pectin_lyase_fold/virulence"/>
</dbReference>
<dbReference type="InterPro" id="IPR012334">
    <property type="entry name" value="Pectin_lyas_fold"/>
</dbReference>
<feature type="compositionally biased region" description="Acidic residues" evidence="3">
    <location>
        <begin position="94"/>
        <end position="113"/>
    </location>
</feature>
<accession>A0A1I6VKQ4</accession>
<evidence type="ECO:0008006" key="6">
    <source>
        <dbReference type="Google" id="ProtNLM"/>
    </source>
</evidence>